<feature type="transmembrane region" description="Helical" evidence="1">
    <location>
        <begin position="119"/>
        <end position="139"/>
    </location>
</feature>
<dbReference type="PANTHER" id="PTHR40448">
    <property type="entry name" value="TWO-COMPONENT SENSOR HISTIDINE KINASE"/>
    <property type="match status" value="1"/>
</dbReference>
<keyword evidence="1" id="KW-0812">Transmembrane</keyword>
<dbReference type="EMBL" id="VSSQ01002314">
    <property type="protein sequence ID" value="MPM14648.1"/>
    <property type="molecule type" value="Genomic_DNA"/>
</dbReference>
<dbReference type="Gene3D" id="3.30.565.10">
    <property type="entry name" value="Histidine kinase-like ATPase, C-terminal domain"/>
    <property type="match status" value="1"/>
</dbReference>
<dbReference type="AlphaFoldDB" id="A0A644XFU3"/>
<evidence type="ECO:0000259" key="2">
    <source>
        <dbReference type="Pfam" id="PF14501"/>
    </source>
</evidence>
<feature type="transmembrane region" description="Helical" evidence="1">
    <location>
        <begin position="193"/>
        <end position="216"/>
    </location>
</feature>
<keyword evidence="1" id="KW-0472">Membrane</keyword>
<feature type="transmembrane region" description="Helical" evidence="1">
    <location>
        <begin position="160"/>
        <end position="181"/>
    </location>
</feature>
<comment type="caution">
    <text evidence="3">The sequence shown here is derived from an EMBL/GenBank/DDBJ whole genome shotgun (WGS) entry which is preliminary data.</text>
</comment>
<feature type="transmembrane region" description="Helical" evidence="1">
    <location>
        <begin position="36"/>
        <end position="54"/>
    </location>
</feature>
<reference evidence="3" key="1">
    <citation type="submission" date="2019-08" db="EMBL/GenBank/DDBJ databases">
        <authorList>
            <person name="Kucharzyk K."/>
            <person name="Murdoch R.W."/>
            <person name="Higgins S."/>
            <person name="Loffler F."/>
        </authorList>
    </citation>
    <scope>NUCLEOTIDE SEQUENCE</scope>
</reference>
<name>A0A644XFU3_9ZZZZ</name>
<proteinExistence type="predicted"/>
<feature type="transmembrane region" description="Helical" evidence="1">
    <location>
        <begin position="92"/>
        <end position="113"/>
    </location>
</feature>
<gene>
    <name evidence="3" type="ORF">SDC9_61012</name>
</gene>
<dbReference type="InterPro" id="IPR032834">
    <property type="entry name" value="NatK-like_C"/>
</dbReference>
<protein>
    <recommendedName>
        <fullName evidence="2">Sensor histidine kinase NatK-like C-terminal domain-containing protein</fullName>
    </recommendedName>
</protein>
<feature type="transmembrane region" description="Helical" evidence="1">
    <location>
        <begin position="60"/>
        <end position="80"/>
    </location>
</feature>
<organism evidence="3">
    <name type="scientific">bioreactor metagenome</name>
    <dbReference type="NCBI Taxonomy" id="1076179"/>
    <lineage>
        <taxon>unclassified sequences</taxon>
        <taxon>metagenomes</taxon>
        <taxon>ecological metagenomes</taxon>
    </lineage>
</organism>
<sequence>MNDEACRIFLNLITLSVRMMPVFVCLEPKVKSRENIASISVYLWVIMTFLQILFHIPDSVFVGFQGLFSFLYFLILLLFFQGGLLEKAFLYLSAWLFAVLSASLNELIAWALLGRTELTYSQICVIVSALSAFGFYLGVRLWMKAAVKRLLTELSVRASTLLLAYPTISLLLLFVGTNTIFSSRALAVGGFGAVAFFFILCSMIVGLYVLILNSILELMERRKMTGELEVAKRLLYQQREHYHQILDYIEQVRIIRHDFRHHIHALQSMDRDAQARYLHDLQRELDSAATQTFCQNQAVNGLLQEFSGRCRENQVNLEAHLDLPETISIDDLTLCIVIGNLLENALDACRRFTGSRFVRIRCRWDGNHLKLLVENPFDGQVRKIGGELLSRKQEGGLGLLSIRRTLSCPGDDFEVSYSNSVFTAMATIAPRSLPAFSP</sequence>
<evidence type="ECO:0000256" key="1">
    <source>
        <dbReference type="SAM" id="Phobius"/>
    </source>
</evidence>
<dbReference type="GO" id="GO:0042802">
    <property type="term" value="F:identical protein binding"/>
    <property type="evidence" value="ECO:0007669"/>
    <property type="project" value="TreeGrafter"/>
</dbReference>
<dbReference type="InterPro" id="IPR036890">
    <property type="entry name" value="HATPase_C_sf"/>
</dbReference>
<feature type="domain" description="Sensor histidine kinase NatK-like C-terminal" evidence="2">
    <location>
        <begin position="332"/>
        <end position="425"/>
    </location>
</feature>
<keyword evidence="1" id="KW-1133">Transmembrane helix</keyword>
<dbReference type="SUPFAM" id="SSF55874">
    <property type="entry name" value="ATPase domain of HSP90 chaperone/DNA topoisomerase II/histidine kinase"/>
    <property type="match status" value="1"/>
</dbReference>
<evidence type="ECO:0000313" key="3">
    <source>
        <dbReference type="EMBL" id="MPM14648.1"/>
    </source>
</evidence>
<dbReference type="Pfam" id="PF14501">
    <property type="entry name" value="HATPase_c_5"/>
    <property type="match status" value="1"/>
</dbReference>
<dbReference type="PANTHER" id="PTHR40448:SF1">
    <property type="entry name" value="TWO-COMPONENT SENSOR HISTIDINE KINASE"/>
    <property type="match status" value="1"/>
</dbReference>
<dbReference type="CDD" id="cd16935">
    <property type="entry name" value="HATPase_AgrC-ComD-like"/>
    <property type="match status" value="1"/>
</dbReference>
<accession>A0A644XFU3</accession>